<organism evidence="8 9">
    <name type="scientific">Faecalitalea cylindroides ATCC 27803</name>
    <dbReference type="NCBI Taxonomy" id="649755"/>
    <lineage>
        <taxon>Bacteria</taxon>
        <taxon>Bacillati</taxon>
        <taxon>Bacillota</taxon>
        <taxon>Erysipelotrichia</taxon>
        <taxon>Erysipelotrichales</taxon>
        <taxon>Erysipelotrichaceae</taxon>
        <taxon>Faecalitalea</taxon>
    </lineage>
</organism>
<dbReference type="InterPro" id="IPR051401">
    <property type="entry name" value="GtrA_CellWall_Glycosyl"/>
</dbReference>
<keyword evidence="4 6" id="KW-1133">Transmembrane helix</keyword>
<comment type="similarity">
    <text evidence="2">Belongs to the GtrA family.</text>
</comment>
<evidence type="ECO:0000259" key="7">
    <source>
        <dbReference type="Pfam" id="PF04138"/>
    </source>
</evidence>
<feature type="domain" description="GtrA/DPMS transmembrane" evidence="7">
    <location>
        <begin position="10"/>
        <end position="124"/>
    </location>
</feature>
<dbReference type="GO" id="GO:0005886">
    <property type="term" value="C:plasma membrane"/>
    <property type="evidence" value="ECO:0007669"/>
    <property type="project" value="TreeGrafter"/>
</dbReference>
<comment type="subcellular location">
    <subcellularLocation>
        <location evidence="1">Membrane</location>
        <topology evidence="1">Multi-pass membrane protein</topology>
    </subcellularLocation>
</comment>
<feature type="transmembrane region" description="Helical" evidence="6">
    <location>
        <begin position="12"/>
        <end position="36"/>
    </location>
</feature>
<dbReference type="Proteomes" id="UP000016658">
    <property type="component" value="Unassembled WGS sequence"/>
</dbReference>
<evidence type="ECO:0000256" key="3">
    <source>
        <dbReference type="ARBA" id="ARBA00022692"/>
    </source>
</evidence>
<feature type="transmembrane region" description="Helical" evidence="6">
    <location>
        <begin position="73"/>
        <end position="94"/>
    </location>
</feature>
<feature type="transmembrane region" description="Helical" evidence="6">
    <location>
        <begin position="100"/>
        <end position="119"/>
    </location>
</feature>
<protein>
    <submittedName>
        <fullName evidence="8">GtrA-like protein</fullName>
    </submittedName>
</protein>
<comment type="caution">
    <text evidence="8">The sequence shown here is derived from an EMBL/GenBank/DDBJ whole genome shotgun (WGS) entry which is preliminary data.</text>
</comment>
<sequence length="126" mass="14539">MKKLINQILKFGVVGGIAFIIDYSVLFICTEFFGIYYLISSLISFSVSTVFNYIASIKWVFDVNQKKSQKKNFILFIVFSVIGLGLNQLIMWFGVDTLHIYYMLVKIGATAIVMVFNFITRKMFLE</sequence>
<dbReference type="RefSeq" id="WP_035400184.1">
    <property type="nucleotide sequence ID" value="NZ_KI270957.1"/>
</dbReference>
<gene>
    <name evidence="8" type="ORF">HMPREF0367_00267</name>
</gene>
<dbReference type="HOGENOM" id="CLU_083873_6_3_9"/>
<evidence type="ECO:0000313" key="9">
    <source>
        <dbReference type="Proteomes" id="UP000016658"/>
    </source>
</evidence>
<keyword evidence="3 6" id="KW-0812">Transmembrane</keyword>
<evidence type="ECO:0000256" key="2">
    <source>
        <dbReference type="ARBA" id="ARBA00009399"/>
    </source>
</evidence>
<evidence type="ECO:0000256" key="4">
    <source>
        <dbReference type="ARBA" id="ARBA00022989"/>
    </source>
</evidence>
<evidence type="ECO:0000256" key="1">
    <source>
        <dbReference type="ARBA" id="ARBA00004141"/>
    </source>
</evidence>
<evidence type="ECO:0000313" key="8">
    <source>
        <dbReference type="EMBL" id="ERK46954.1"/>
    </source>
</evidence>
<dbReference type="PANTHER" id="PTHR38459:SF1">
    <property type="entry name" value="PROPHAGE BACTOPRENOL-LINKED GLUCOSE TRANSLOCASE HOMOLOG"/>
    <property type="match status" value="1"/>
</dbReference>
<dbReference type="AlphaFoldDB" id="U2PT85"/>
<dbReference type="OrthoDB" id="9807815at2"/>
<dbReference type="GO" id="GO:0000271">
    <property type="term" value="P:polysaccharide biosynthetic process"/>
    <property type="evidence" value="ECO:0007669"/>
    <property type="project" value="InterPro"/>
</dbReference>
<evidence type="ECO:0000256" key="6">
    <source>
        <dbReference type="SAM" id="Phobius"/>
    </source>
</evidence>
<dbReference type="Pfam" id="PF04138">
    <property type="entry name" value="GtrA_DPMS_TM"/>
    <property type="match status" value="1"/>
</dbReference>
<reference evidence="8 9" key="1">
    <citation type="submission" date="2013-06" db="EMBL/GenBank/DDBJ databases">
        <authorList>
            <person name="Weinstock G."/>
            <person name="Sodergren E."/>
            <person name="Lobos E.A."/>
            <person name="Fulton L."/>
            <person name="Fulton R."/>
            <person name="Courtney L."/>
            <person name="Fronick C."/>
            <person name="O'Laughlin M."/>
            <person name="Godfrey J."/>
            <person name="Wilson R.M."/>
            <person name="Miner T."/>
            <person name="Farmer C."/>
            <person name="Delehaunty K."/>
            <person name="Cordes M."/>
            <person name="Minx P."/>
            <person name="Tomlinson C."/>
            <person name="Chen J."/>
            <person name="Wollam A."/>
            <person name="Pepin K.H."/>
            <person name="Bhonagiri V."/>
            <person name="Zhang X."/>
            <person name="Warren W."/>
            <person name="Mitreva M."/>
            <person name="Mardis E.R."/>
            <person name="Wilson R.K."/>
        </authorList>
    </citation>
    <scope>NUCLEOTIDE SEQUENCE [LARGE SCALE GENOMIC DNA]</scope>
    <source>
        <strain evidence="8 9">ATCC 27803</strain>
    </source>
</reference>
<accession>U2PT85</accession>
<feature type="transmembrane region" description="Helical" evidence="6">
    <location>
        <begin position="42"/>
        <end position="61"/>
    </location>
</feature>
<evidence type="ECO:0000256" key="5">
    <source>
        <dbReference type="ARBA" id="ARBA00023136"/>
    </source>
</evidence>
<dbReference type="PANTHER" id="PTHR38459">
    <property type="entry name" value="PROPHAGE BACTOPRENOL-LINKED GLUCOSE TRANSLOCASE HOMOLOG"/>
    <property type="match status" value="1"/>
</dbReference>
<name>U2PT85_9FIRM</name>
<dbReference type="InterPro" id="IPR007267">
    <property type="entry name" value="GtrA_DPMS_TM"/>
</dbReference>
<keyword evidence="5 6" id="KW-0472">Membrane</keyword>
<proteinExistence type="inferred from homology"/>
<dbReference type="EMBL" id="AWVI01000012">
    <property type="protein sequence ID" value="ERK46954.1"/>
    <property type="molecule type" value="Genomic_DNA"/>
</dbReference>